<comment type="caution">
    <text evidence="1">The sequence shown here is derived from an EMBL/GenBank/DDBJ whole genome shotgun (WGS) entry which is preliminary data.</text>
</comment>
<protein>
    <submittedName>
        <fullName evidence="1">Uncharacterized protein</fullName>
    </submittedName>
</protein>
<keyword evidence="2" id="KW-1185">Reference proteome</keyword>
<evidence type="ECO:0000313" key="1">
    <source>
        <dbReference type="EMBL" id="GBL87828.1"/>
    </source>
</evidence>
<accession>A0A4Y2B746</accession>
<dbReference type="EMBL" id="BGPR01000056">
    <property type="protein sequence ID" value="GBL87828.1"/>
    <property type="molecule type" value="Genomic_DNA"/>
</dbReference>
<reference evidence="1 2" key="1">
    <citation type="journal article" date="2019" name="Sci. Rep.">
        <title>Orb-weaving spider Araneus ventricosus genome elucidates the spidroin gene catalogue.</title>
        <authorList>
            <person name="Kono N."/>
            <person name="Nakamura H."/>
            <person name="Ohtoshi R."/>
            <person name="Moran D.A.P."/>
            <person name="Shinohara A."/>
            <person name="Yoshida Y."/>
            <person name="Fujiwara M."/>
            <person name="Mori M."/>
            <person name="Tomita M."/>
            <person name="Arakawa K."/>
        </authorList>
    </citation>
    <scope>NUCLEOTIDE SEQUENCE [LARGE SCALE GENOMIC DNA]</scope>
</reference>
<evidence type="ECO:0000313" key="2">
    <source>
        <dbReference type="Proteomes" id="UP000499080"/>
    </source>
</evidence>
<dbReference type="AlphaFoldDB" id="A0A4Y2B746"/>
<organism evidence="1 2">
    <name type="scientific">Araneus ventricosus</name>
    <name type="common">Orbweaver spider</name>
    <name type="synonym">Epeira ventricosa</name>
    <dbReference type="NCBI Taxonomy" id="182803"/>
    <lineage>
        <taxon>Eukaryota</taxon>
        <taxon>Metazoa</taxon>
        <taxon>Ecdysozoa</taxon>
        <taxon>Arthropoda</taxon>
        <taxon>Chelicerata</taxon>
        <taxon>Arachnida</taxon>
        <taxon>Araneae</taxon>
        <taxon>Araneomorphae</taxon>
        <taxon>Entelegynae</taxon>
        <taxon>Araneoidea</taxon>
        <taxon>Araneidae</taxon>
        <taxon>Araneus</taxon>
    </lineage>
</organism>
<proteinExistence type="predicted"/>
<dbReference type="Proteomes" id="UP000499080">
    <property type="component" value="Unassembled WGS sequence"/>
</dbReference>
<gene>
    <name evidence="1" type="ORF">AVEN_192014_1</name>
</gene>
<sequence length="92" mass="10392">MESSHHLHSHPTSSTLIATTLIKLEVEMAERSKSFIFFISPSQGGTTSSWMKSRRISKRVLVPWGYSNGVRLSYLHSEDGAYLLREVLGRGR</sequence>
<name>A0A4Y2B746_ARAVE</name>